<accession>A0AA37QA65</accession>
<comment type="caution">
    <text evidence="3">The sequence shown here is derived from an EMBL/GenBank/DDBJ whole genome shotgun (WGS) entry which is preliminary data.</text>
</comment>
<dbReference type="InterPro" id="IPR002059">
    <property type="entry name" value="CSP_DNA-bd"/>
</dbReference>
<dbReference type="InterPro" id="IPR012340">
    <property type="entry name" value="NA-bd_OB-fold"/>
</dbReference>
<organism evidence="3 4">
    <name type="scientific">Roseisolibacter agri</name>
    <dbReference type="NCBI Taxonomy" id="2014610"/>
    <lineage>
        <taxon>Bacteria</taxon>
        <taxon>Pseudomonadati</taxon>
        <taxon>Gemmatimonadota</taxon>
        <taxon>Gemmatimonadia</taxon>
        <taxon>Gemmatimonadales</taxon>
        <taxon>Gemmatimonadaceae</taxon>
        <taxon>Roseisolibacter</taxon>
    </lineage>
</organism>
<sequence>MMERDPISADAARQAAGEPPEPPGTLRTAEGTVLRWRDEQGTGVIASTATAPWDIWCHFSALDMPGFRSLTPGDRVAVEFYRADQESFRYVARRVRRLDPGPSAAETTEGTG</sequence>
<dbReference type="Proteomes" id="UP001161325">
    <property type="component" value="Unassembled WGS sequence"/>
</dbReference>
<evidence type="ECO:0000259" key="2">
    <source>
        <dbReference type="PROSITE" id="PS51857"/>
    </source>
</evidence>
<evidence type="ECO:0000313" key="4">
    <source>
        <dbReference type="Proteomes" id="UP001161325"/>
    </source>
</evidence>
<feature type="region of interest" description="Disordered" evidence="1">
    <location>
        <begin position="1"/>
        <end position="29"/>
    </location>
</feature>
<dbReference type="AlphaFoldDB" id="A0AA37QA65"/>
<dbReference type="SUPFAM" id="SSF50249">
    <property type="entry name" value="Nucleic acid-binding proteins"/>
    <property type="match status" value="1"/>
</dbReference>
<evidence type="ECO:0000256" key="1">
    <source>
        <dbReference type="SAM" id="MobiDB-lite"/>
    </source>
</evidence>
<reference evidence="3" key="1">
    <citation type="submission" date="2022-08" db="EMBL/GenBank/DDBJ databases">
        <title>Draft genome sequencing of Roseisolibacter agri AW1220.</title>
        <authorList>
            <person name="Tobiishi Y."/>
            <person name="Tonouchi A."/>
        </authorList>
    </citation>
    <scope>NUCLEOTIDE SEQUENCE</scope>
    <source>
        <strain evidence="3">AW1220</strain>
    </source>
</reference>
<proteinExistence type="predicted"/>
<dbReference type="PROSITE" id="PS51857">
    <property type="entry name" value="CSD_2"/>
    <property type="match status" value="1"/>
</dbReference>
<gene>
    <name evidence="3" type="ORF">rosag_24340</name>
</gene>
<keyword evidence="4" id="KW-1185">Reference proteome</keyword>
<name>A0AA37QA65_9BACT</name>
<evidence type="ECO:0000313" key="3">
    <source>
        <dbReference type="EMBL" id="GLC25921.1"/>
    </source>
</evidence>
<feature type="domain" description="CSD" evidence="2">
    <location>
        <begin position="28"/>
        <end position="97"/>
    </location>
</feature>
<dbReference type="GO" id="GO:0003676">
    <property type="term" value="F:nucleic acid binding"/>
    <property type="evidence" value="ECO:0007669"/>
    <property type="project" value="InterPro"/>
</dbReference>
<protein>
    <recommendedName>
        <fullName evidence="2">CSD domain-containing protein</fullName>
    </recommendedName>
</protein>
<dbReference type="Gene3D" id="2.40.50.140">
    <property type="entry name" value="Nucleic acid-binding proteins"/>
    <property type="match status" value="1"/>
</dbReference>
<dbReference type="Pfam" id="PF00313">
    <property type="entry name" value="CSD"/>
    <property type="match status" value="1"/>
</dbReference>
<dbReference type="EMBL" id="BRXS01000003">
    <property type="protein sequence ID" value="GLC25921.1"/>
    <property type="molecule type" value="Genomic_DNA"/>
</dbReference>